<dbReference type="EMBL" id="VSRR010099759">
    <property type="protein sequence ID" value="MPC94757.1"/>
    <property type="molecule type" value="Genomic_DNA"/>
</dbReference>
<keyword evidence="3" id="KW-1185">Reference proteome</keyword>
<accession>A0A5B7JNS9</accession>
<gene>
    <name evidence="2" type="ORF">E2C01_089941</name>
</gene>
<name>A0A5B7JNS9_PORTR</name>
<dbReference type="AlphaFoldDB" id="A0A5B7JNS9"/>
<feature type="compositionally biased region" description="Polar residues" evidence="1">
    <location>
        <begin position="25"/>
        <end position="34"/>
    </location>
</feature>
<evidence type="ECO:0000256" key="1">
    <source>
        <dbReference type="SAM" id="MobiDB-lite"/>
    </source>
</evidence>
<proteinExistence type="predicted"/>
<protein>
    <submittedName>
        <fullName evidence="2">Uncharacterized protein</fullName>
    </submittedName>
</protein>
<comment type="caution">
    <text evidence="2">The sequence shown here is derived from an EMBL/GenBank/DDBJ whole genome shotgun (WGS) entry which is preliminary data.</text>
</comment>
<dbReference type="Proteomes" id="UP000324222">
    <property type="component" value="Unassembled WGS sequence"/>
</dbReference>
<feature type="region of interest" description="Disordered" evidence="1">
    <location>
        <begin position="25"/>
        <end position="44"/>
    </location>
</feature>
<sequence length="79" mass="8826">MSTFTDTIADVHRGRLEITRQFSFTPQKTHSSLPSPCPARGLPVHLKGKNYRRRRKDGDENKAIPVTFLSIPGYSSPAS</sequence>
<evidence type="ECO:0000313" key="2">
    <source>
        <dbReference type="EMBL" id="MPC94757.1"/>
    </source>
</evidence>
<organism evidence="2 3">
    <name type="scientific">Portunus trituberculatus</name>
    <name type="common">Swimming crab</name>
    <name type="synonym">Neptunus trituberculatus</name>
    <dbReference type="NCBI Taxonomy" id="210409"/>
    <lineage>
        <taxon>Eukaryota</taxon>
        <taxon>Metazoa</taxon>
        <taxon>Ecdysozoa</taxon>
        <taxon>Arthropoda</taxon>
        <taxon>Crustacea</taxon>
        <taxon>Multicrustacea</taxon>
        <taxon>Malacostraca</taxon>
        <taxon>Eumalacostraca</taxon>
        <taxon>Eucarida</taxon>
        <taxon>Decapoda</taxon>
        <taxon>Pleocyemata</taxon>
        <taxon>Brachyura</taxon>
        <taxon>Eubrachyura</taxon>
        <taxon>Portunoidea</taxon>
        <taxon>Portunidae</taxon>
        <taxon>Portuninae</taxon>
        <taxon>Portunus</taxon>
    </lineage>
</organism>
<reference evidence="2 3" key="1">
    <citation type="submission" date="2019-05" db="EMBL/GenBank/DDBJ databases">
        <title>Another draft genome of Portunus trituberculatus and its Hox gene families provides insights of decapod evolution.</title>
        <authorList>
            <person name="Jeong J.-H."/>
            <person name="Song I."/>
            <person name="Kim S."/>
            <person name="Choi T."/>
            <person name="Kim D."/>
            <person name="Ryu S."/>
            <person name="Kim W."/>
        </authorList>
    </citation>
    <scope>NUCLEOTIDE SEQUENCE [LARGE SCALE GENOMIC DNA]</scope>
    <source>
        <tissue evidence="2">Muscle</tissue>
    </source>
</reference>
<evidence type="ECO:0000313" key="3">
    <source>
        <dbReference type="Proteomes" id="UP000324222"/>
    </source>
</evidence>